<evidence type="ECO:0000256" key="10">
    <source>
        <dbReference type="SAM" id="MobiDB-lite"/>
    </source>
</evidence>
<dbReference type="GO" id="GO:0008270">
    <property type="term" value="F:zinc ion binding"/>
    <property type="evidence" value="ECO:0007669"/>
    <property type="project" value="UniProtKB-KW"/>
</dbReference>
<keyword evidence="3" id="KW-0677">Repeat</keyword>
<dbReference type="PROSITE" id="PS50157">
    <property type="entry name" value="ZINC_FINGER_C2H2_2"/>
    <property type="match status" value="8"/>
</dbReference>
<dbReference type="EMBL" id="GBHO01044000">
    <property type="protein sequence ID" value="JAF99603.1"/>
    <property type="molecule type" value="Transcribed_RNA"/>
</dbReference>
<dbReference type="AlphaFoldDB" id="A0A0A9VVB2"/>
<evidence type="ECO:0000256" key="2">
    <source>
        <dbReference type="ARBA" id="ARBA00022723"/>
    </source>
</evidence>
<dbReference type="Gene3D" id="3.30.160.60">
    <property type="entry name" value="Classic Zinc Finger"/>
    <property type="match status" value="7"/>
</dbReference>
<feature type="domain" description="C2H2-type" evidence="11">
    <location>
        <begin position="563"/>
        <end position="590"/>
    </location>
</feature>
<evidence type="ECO:0000256" key="9">
    <source>
        <dbReference type="PROSITE-ProRule" id="PRU00042"/>
    </source>
</evidence>
<feature type="domain" description="C2H2-type" evidence="11">
    <location>
        <begin position="506"/>
        <end position="533"/>
    </location>
</feature>
<dbReference type="PANTHER" id="PTHR47772:SF13">
    <property type="entry name" value="GASTRULA ZINC FINGER PROTEIN XLCGF49.1-LIKE-RELATED"/>
    <property type="match status" value="1"/>
</dbReference>
<feature type="domain" description="C2H2-type" evidence="11">
    <location>
        <begin position="534"/>
        <end position="562"/>
    </location>
</feature>
<keyword evidence="2" id="KW-0479">Metal-binding</keyword>
<comment type="subcellular location">
    <subcellularLocation>
        <location evidence="1">Nucleus</location>
    </subcellularLocation>
</comment>
<feature type="domain" description="C2H2-type" evidence="11">
    <location>
        <begin position="477"/>
        <end position="504"/>
    </location>
</feature>
<feature type="domain" description="C2H2-type" evidence="11">
    <location>
        <begin position="417"/>
        <end position="444"/>
    </location>
</feature>
<proteinExistence type="predicted"/>
<dbReference type="SMART" id="SM00355">
    <property type="entry name" value="ZnF_C2H2"/>
    <property type="match status" value="14"/>
</dbReference>
<dbReference type="InterPro" id="IPR013087">
    <property type="entry name" value="Znf_C2H2_type"/>
</dbReference>
<feature type="domain" description="C2H2-type" evidence="11">
    <location>
        <begin position="211"/>
        <end position="240"/>
    </location>
</feature>
<keyword evidence="8" id="KW-0539">Nucleus</keyword>
<feature type="domain" description="C2H2-type" evidence="11">
    <location>
        <begin position="356"/>
        <end position="383"/>
    </location>
</feature>
<accession>A0A0A9VVB2</accession>
<keyword evidence="5" id="KW-0862">Zinc</keyword>
<dbReference type="Pfam" id="PF00096">
    <property type="entry name" value="zf-C2H2"/>
    <property type="match status" value="4"/>
</dbReference>
<protein>
    <submittedName>
        <fullName evidence="12">Zinc finger protein 26</fullName>
    </submittedName>
</protein>
<feature type="domain" description="C2H2-type" evidence="11">
    <location>
        <begin position="445"/>
        <end position="472"/>
    </location>
</feature>
<evidence type="ECO:0000256" key="6">
    <source>
        <dbReference type="ARBA" id="ARBA00023015"/>
    </source>
</evidence>
<dbReference type="FunFam" id="3.30.160.60:FF:000065">
    <property type="entry name" value="B-cell CLL/lymphoma 6, member B"/>
    <property type="match status" value="1"/>
</dbReference>
<evidence type="ECO:0000256" key="1">
    <source>
        <dbReference type="ARBA" id="ARBA00004123"/>
    </source>
</evidence>
<evidence type="ECO:0000256" key="4">
    <source>
        <dbReference type="ARBA" id="ARBA00022771"/>
    </source>
</evidence>
<sequence length="680" mass="77051">MNSKGPVKVIVRKTGLVPGAKNVDLNSLRRIIEKTQNKLAATSVPTKIKDVPNDSKANSDVTLEKIKVKPDPEAKNCEPSAGGGDDGLVNTKLTSPLKVFIKVEPGEKNSTNVSGHIKTSSDIIEDGEGLLPAKRHKVSEQESSETKTDYSCCFCKFTTKDAKEYRSHIASHLKNKVLNCNSCTFSTDKISVYNDHVRTAHTQKRTLTTMYACPMCSFKAPKLEGLRRHQTVTGHSENRPVQKCKLCGYSDRNVCKMLEHILSHKSDELIKECNYCDQPGAQKSSAENPHSEQCLEVTMPMVHKYEDTLESIEQPRTFTCTLCDFGSEEQLFLVEHIKAHAKWCTDGDDDDNENPFSCSMCDYRCEKPNRLVVHMKTHKPDTVFRCKTCPFQSSDFEDFKAHRKLHSATAADGTRTFSCYICLKKFAKQEMMQSHMRTHSKARPFCCHVCDYKCASKEALFKHLKTHSKPKKTTIFFPCPLCPNKYSTSASLRTHLSNHSTESKPYQCDFCDYSCYTSELLRAHVQKHSGGNRFRCEICLLSFPSEGKLKSHIRDHLTTDKPLKCNVCNTSFTSRAQLNRHMPIHSGRADPFVCYVCPQSFPTLKTRRAHMLTAHDIENEEEWKASQPIIVRPAGTDKSDTALDKYGFVEEDLAKESDSEEEYLHPEQHHFIGYPEVEKE</sequence>
<organism evidence="12">
    <name type="scientific">Lygus hesperus</name>
    <name type="common">Western plant bug</name>
    <dbReference type="NCBI Taxonomy" id="30085"/>
    <lineage>
        <taxon>Eukaryota</taxon>
        <taxon>Metazoa</taxon>
        <taxon>Ecdysozoa</taxon>
        <taxon>Arthropoda</taxon>
        <taxon>Hexapoda</taxon>
        <taxon>Insecta</taxon>
        <taxon>Pterygota</taxon>
        <taxon>Neoptera</taxon>
        <taxon>Paraneoptera</taxon>
        <taxon>Hemiptera</taxon>
        <taxon>Heteroptera</taxon>
        <taxon>Panheteroptera</taxon>
        <taxon>Cimicomorpha</taxon>
        <taxon>Miridae</taxon>
        <taxon>Mirini</taxon>
        <taxon>Lygus</taxon>
    </lineage>
</organism>
<dbReference type="InterPro" id="IPR050636">
    <property type="entry name" value="C2H2-ZF_domain-containing"/>
</dbReference>
<dbReference type="SUPFAM" id="SSF57667">
    <property type="entry name" value="beta-beta-alpha zinc fingers"/>
    <property type="match status" value="5"/>
</dbReference>
<reference evidence="12" key="1">
    <citation type="journal article" date="2014" name="PLoS ONE">
        <title>Transcriptome-Based Identification of ABC Transporters in the Western Tarnished Plant Bug Lygus hesperus.</title>
        <authorList>
            <person name="Hull J.J."/>
            <person name="Chaney K."/>
            <person name="Geib S.M."/>
            <person name="Fabrick J.A."/>
            <person name="Brent C.S."/>
            <person name="Walsh D."/>
            <person name="Lavine L.C."/>
        </authorList>
    </citation>
    <scope>NUCLEOTIDE SEQUENCE</scope>
</reference>
<evidence type="ECO:0000259" key="11">
    <source>
        <dbReference type="PROSITE" id="PS50157"/>
    </source>
</evidence>
<dbReference type="PROSITE" id="PS00028">
    <property type="entry name" value="ZINC_FINGER_C2H2_1"/>
    <property type="match status" value="8"/>
</dbReference>
<evidence type="ECO:0000256" key="3">
    <source>
        <dbReference type="ARBA" id="ARBA00022737"/>
    </source>
</evidence>
<dbReference type="InterPro" id="IPR036236">
    <property type="entry name" value="Znf_C2H2_sf"/>
</dbReference>
<dbReference type="Pfam" id="PF12874">
    <property type="entry name" value="zf-met"/>
    <property type="match status" value="1"/>
</dbReference>
<keyword evidence="6" id="KW-0805">Transcription regulation</keyword>
<dbReference type="PANTHER" id="PTHR47772">
    <property type="entry name" value="ZINC FINGER PROTEIN 200"/>
    <property type="match status" value="1"/>
</dbReference>
<evidence type="ECO:0000313" key="12">
    <source>
        <dbReference type="EMBL" id="JAF99603.1"/>
    </source>
</evidence>
<feature type="region of interest" description="Disordered" evidence="10">
    <location>
        <begin position="656"/>
        <end position="680"/>
    </location>
</feature>
<evidence type="ECO:0000256" key="5">
    <source>
        <dbReference type="ARBA" id="ARBA00022833"/>
    </source>
</evidence>
<name>A0A0A9VVB2_LYGHE</name>
<evidence type="ECO:0000256" key="8">
    <source>
        <dbReference type="ARBA" id="ARBA00023242"/>
    </source>
</evidence>
<reference evidence="12" key="2">
    <citation type="submission" date="2014-07" db="EMBL/GenBank/DDBJ databases">
        <authorList>
            <person name="Hull J."/>
        </authorList>
    </citation>
    <scope>NUCLEOTIDE SEQUENCE</scope>
</reference>
<evidence type="ECO:0000256" key="7">
    <source>
        <dbReference type="ARBA" id="ARBA00023163"/>
    </source>
</evidence>
<gene>
    <name evidence="12" type="primary">Zfp26_15</name>
    <name evidence="12" type="ORF">CM83_61028</name>
</gene>
<keyword evidence="7" id="KW-0804">Transcription</keyword>
<keyword evidence="4 9" id="KW-0863">Zinc-finger</keyword>
<dbReference type="GO" id="GO:0005634">
    <property type="term" value="C:nucleus"/>
    <property type="evidence" value="ECO:0007669"/>
    <property type="project" value="UniProtKB-SubCell"/>
</dbReference>